<feature type="transmembrane region" description="Helical" evidence="7">
    <location>
        <begin position="21"/>
        <end position="39"/>
    </location>
</feature>
<dbReference type="InterPro" id="IPR006043">
    <property type="entry name" value="NCS2"/>
</dbReference>
<dbReference type="GO" id="GO:0005886">
    <property type="term" value="C:plasma membrane"/>
    <property type="evidence" value="ECO:0007669"/>
    <property type="project" value="TreeGrafter"/>
</dbReference>
<keyword evidence="4 7" id="KW-0812">Transmembrane</keyword>
<reference evidence="8 9" key="1">
    <citation type="submission" date="2018-03" db="EMBL/GenBank/DDBJ databases">
        <title>Genomic Encyclopedia of Type Strains, Phase III (KMG-III): the genomes of soil and plant-associated and newly described type strains.</title>
        <authorList>
            <person name="Whitman W."/>
        </authorList>
    </citation>
    <scope>NUCLEOTIDE SEQUENCE [LARGE SCALE GENOMIC DNA]</scope>
    <source>
        <strain evidence="8 9">CGMCC 1.07653</strain>
    </source>
</reference>
<evidence type="ECO:0000256" key="2">
    <source>
        <dbReference type="ARBA" id="ARBA00005697"/>
    </source>
</evidence>
<evidence type="ECO:0000256" key="1">
    <source>
        <dbReference type="ARBA" id="ARBA00004141"/>
    </source>
</evidence>
<feature type="transmembrane region" description="Helical" evidence="7">
    <location>
        <begin position="276"/>
        <end position="296"/>
    </location>
</feature>
<evidence type="ECO:0000256" key="7">
    <source>
        <dbReference type="SAM" id="Phobius"/>
    </source>
</evidence>
<feature type="transmembrane region" description="Helical" evidence="7">
    <location>
        <begin position="194"/>
        <end position="212"/>
    </location>
</feature>
<keyword evidence="3" id="KW-0813">Transport</keyword>
<organism evidence="8 9">
    <name type="scientific">Salsuginibacillus halophilus</name>
    <dbReference type="NCBI Taxonomy" id="517424"/>
    <lineage>
        <taxon>Bacteria</taxon>
        <taxon>Bacillati</taxon>
        <taxon>Bacillota</taxon>
        <taxon>Bacilli</taxon>
        <taxon>Bacillales</taxon>
        <taxon>Bacillaceae</taxon>
        <taxon>Salsuginibacillus</taxon>
    </lineage>
</organism>
<feature type="transmembrane region" description="Helical" evidence="7">
    <location>
        <begin position="73"/>
        <end position="90"/>
    </location>
</feature>
<evidence type="ECO:0000256" key="4">
    <source>
        <dbReference type="ARBA" id="ARBA00022692"/>
    </source>
</evidence>
<feature type="transmembrane region" description="Helical" evidence="7">
    <location>
        <begin position="367"/>
        <end position="393"/>
    </location>
</feature>
<dbReference type="AlphaFoldDB" id="A0A2P8H875"/>
<evidence type="ECO:0000313" key="9">
    <source>
        <dbReference type="Proteomes" id="UP000242310"/>
    </source>
</evidence>
<feature type="transmembrane region" description="Helical" evidence="7">
    <location>
        <begin position="134"/>
        <end position="155"/>
    </location>
</feature>
<evidence type="ECO:0000256" key="5">
    <source>
        <dbReference type="ARBA" id="ARBA00022989"/>
    </source>
</evidence>
<dbReference type="PANTHER" id="PTHR43337:SF2">
    <property type="entry name" value="XANTHINE_URACIL PERMEASE"/>
    <property type="match status" value="1"/>
</dbReference>
<dbReference type="RefSeq" id="WP_106589749.1">
    <property type="nucleotide sequence ID" value="NZ_PYAV01000015.1"/>
</dbReference>
<sequence length="424" mass="44126">MFQKLFQLQENETTIRQELTAGLTAFFTVAYILAVNPAILSDAGIPYGFALMATILATVFGCVIIAFWGNAPLILTPGMGINAFFAYTLVESLGLTWQQGLAVVILSGILFMIAAFTPIAPMLAAAVPDSLKKGITAGVGIFLTFIGLQMGGLVTGDAETFVTLGSLADPAALVTLSGLVVMLILVVRGVRGGFLIGLMITGAAALFVLPSGSGDAGTASFNGYFSVLSSADFSAAWQIPFWTAVFSMTMLLIFETLGLLAGLLPKNKSMTKAYQSSSVTALSCGVFGTSPTIPVVESASGMAAGGRTGLTPLVVAVLFGASIVFAPVIAMIPNAAIAPILIIVGGLMAQQVVHIPLDDPAEWFPAYFTVGLIPLTYSIADGIAFGFIAYPILKMAMGRMRTVSPAMYVIALLFLANYVLLLAV</sequence>
<comment type="similarity">
    <text evidence="2">Belongs to the nucleobase:cation symporter-2 (NCS2) (TC 2.A.40) family. Azg-like subfamily.</text>
</comment>
<comment type="caution">
    <text evidence="8">The sequence shown here is derived from an EMBL/GenBank/DDBJ whole genome shotgun (WGS) entry which is preliminary data.</text>
</comment>
<gene>
    <name evidence="8" type="ORF">B0H94_11539</name>
</gene>
<feature type="transmembrane region" description="Helical" evidence="7">
    <location>
        <begin position="239"/>
        <end position="264"/>
    </location>
</feature>
<dbReference type="Pfam" id="PF00860">
    <property type="entry name" value="Xan_ur_permease"/>
    <property type="match status" value="1"/>
</dbReference>
<dbReference type="OrthoDB" id="9808458at2"/>
<keyword evidence="5 7" id="KW-1133">Transmembrane helix</keyword>
<evidence type="ECO:0000256" key="6">
    <source>
        <dbReference type="ARBA" id="ARBA00023136"/>
    </source>
</evidence>
<evidence type="ECO:0000313" key="8">
    <source>
        <dbReference type="EMBL" id="PSL42435.1"/>
    </source>
</evidence>
<accession>A0A2P8H875</accession>
<dbReference type="GO" id="GO:0005345">
    <property type="term" value="F:purine nucleobase transmembrane transporter activity"/>
    <property type="evidence" value="ECO:0007669"/>
    <property type="project" value="TreeGrafter"/>
</dbReference>
<feature type="transmembrane region" description="Helical" evidence="7">
    <location>
        <begin position="405"/>
        <end position="423"/>
    </location>
</feature>
<dbReference type="Proteomes" id="UP000242310">
    <property type="component" value="Unassembled WGS sequence"/>
</dbReference>
<dbReference type="PANTHER" id="PTHR43337">
    <property type="entry name" value="XANTHINE/URACIL PERMEASE C887.17-RELATED"/>
    <property type="match status" value="1"/>
</dbReference>
<feature type="transmembrane region" description="Helical" evidence="7">
    <location>
        <begin position="167"/>
        <end position="187"/>
    </location>
</feature>
<protein>
    <submittedName>
        <fullName evidence="8">AGZA family xanthine/uracil permease-like MFS transporter</fullName>
    </submittedName>
</protein>
<feature type="transmembrane region" description="Helical" evidence="7">
    <location>
        <begin position="308"/>
        <end position="329"/>
    </location>
</feature>
<evidence type="ECO:0000256" key="3">
    <source>
        <dbReference type="ARBA" id="ARBA00022448"/>
    </source>
</evidence>
<comment type="subcellular location">
    <subcellularLocation>
        <location evidence="1">Membrane</location>
        <topology evidence="1">Multi-pass membrane protein</topology>
    </subcellularLocation>
</comment>
<dbReference type="EMBL" id="PYAV01000015">
    <property type="protein sequence ID" value="PSL42435.1"/>
    <property type="molecule type" value="Genomic_DNA"/>
</dbReference>
<feature type="transmembrane region" description="Helical" evidence="7">
    <location>
        <begin position="45"/>
        <end position="68"/>
    </location>
</feature>
<feature type="transmembrane region" description="Helical" evidence="7">
    <location>
        <begin position="102"/>
        <end position="127"/>
    </location>
</feature>
<keyword evidence="9" id="KW-1185">Reference proteome</keyword>
<name>A0A2P8H875_9BACI</name>
<feature type="transmembrane region" description="Helical" evidence="7">
    <location>
        <begin position="336"/>
        <end position="355"/>
    </location>
</feature>
<proteinExistence type="inferred from homology"/>
<dbReference type="InterPro" id="IPR045018">
    <property type="entry name" value="Azg-like"/>
</dbReference>
<keyword evidence="6 7" id="KW-0472">Membrane</keyword>